<gene>
    <name evidence="2" type="ORF">KIN20_007051</name>
</gene>
<dbReference type="EMBL" id="JAHQIW010001006">
    <property type="protein sequence ID" value="KAJ1351100.1"/>
    <property type="molecule type" value="Genomic_DNA"/>
</dbReference>
<sequence>MTRIPILGRLTISVLIITTALVCGVMPPGQARNRSFIVSGFRLPVSMVYSELPSVRAEAVGIAISKGVAKAFVERLVMQTVFDVFEQQGRSALLSDA</sequence>
<keyword evidence="3" id="KW-1185">Reference proteome</keyword>
<accession>A0AAD5QJQ9</accession>
<evidence type="ECO:0000256" key="1">
    <source>
        <dbReference type="SAM" id="Phobius"/>
    </source>
</evidence>
<organism evidence="2 3">
    <name type="scientific">Parelaphostrongylus tenuis</name>
    <name type="common">Meningeal worm</name>
    <dbReference type="NCBI Taxonomy" id="148309"/>
    <lineage>
        <taxon>Eukaryota</taxon>
        <taxon>Metazoa</taxon>
        <taxon>Ecdysozoa</taxon>
        <taxon>Nematoda</taxon>
        <taxon>Chromadorea</taxon>
        <taxon>Rhabditida</taxon>
        <taxon>Rhabditina</taxon>
        <taxon>Rhabditomorpha</taxon>
        <taxon>Strongyloidea</taxon>
        <taxon>Metastrongylidae</taxon>
        <taxon>Parelaphostrongylus</taxon>
    </lineage>
</organism>
<evidence type="ECO:0000313" key="2">
    <source>
        <dbReference type="EMBL" id="KAJ1351100.1"/>
    </source>
</evidence>
<dbReference type="AlphaFoldDB" id="A0AAD5QJQ9"/>
<evidence type="ECO:0000313" key="3">
    <source>
        <dbReference type="Proteomes" id="UP001196413"/>
    </source>
</evidence>
<comment type="caution">
    <text evidence="2">The sequence shown here is derived from an EMBL/GenBank/DDBJ whole genome shotgun (WGS) entry which is preliminary data.</text>
</comment>
<keyword evidence="1" id="KW-0812">Transmembrane</keyword>
<feature type="transmembrane region" description="Helical" evidence="1">
    <location>
        <begin position="6"/>
        <end position="26"/>
    </location>
</feature>
<dbReference type="Proteomes" id="UP001196413">
    <property type="component" value="Unassembled WGS sequence"/>
</dbReference>
<proteinExistence type="predicted"/>
<name>A0AAD5QJQ9_PARTN</name>
<keyword evidence="1" id="KW-0472">Membrane</keyword>
<protein>
    <submittedName>
        <fullName evidence="2">Uncharacterized protein</fullName>
    </submittedName>
</protein>
<reference evidence="2" key="1">
    <citation type="submission" date="2021-06" db="EMBL/GenBank/DDBJ databases">
        <title>Parelaphostrongylus tenuis whole genome reference sequence.</title>
        <authorList>
            <person name="Garwood T.J."/>
            <person name="Larsen P.A."/>
            <person name="Fountain-Jones N.M."/>
            <person name="Garbe J.R."/>
            <person name="Macchietto M.G."/>
            <person name="Kania S.A."/>
            <person name="Gerhold R.W."/>
            <person name="Richards J.E."/>
            <person name="Wolf T.M."/>
        </authorList>
    </citation>
    <scope>NUCLEOTIDE SEQUENCE</scope>
    <source>
        <strain evidence="2">MNPRO001-30</strain>
        <tissue evidence="2">Meninges</tissue>
    </source>
</reference>
<keyword evidence="1" id="KW-1133">Transmembrane helix</keyword>